<feature type="transmembrane region" description="Helical" evidence="1">
    <location>
        <begin position="217"/>
        <end position="250"/>
    </location>
</feature>
<protein>
    <submittedName>
        <fullName evidence="2">TMEM185A</fullName>
    </submittedName>
</protein>
<proteinExistence type="predicted"/>
<evidence type="ECO:0000313" key="3">
    <source>
        <dbReference type="Proteomes" id="UP001235939"/>
    </source>
</evidence>
<evidence type="ECO:0000256" key="1">
    <source>
        <dbReference type="SAM" id="Phobius"/>
    </source>
</evidence>
<evidence type="ECO:0000313" key="2">
    <source>
        <dbReference type="EMBL" id="UYV60379.1"/>
    </source>
</evidence>
<gene>
    <name evidence="2" type="ORF">LAZ67_1000991</name>
</gene>
<organism evidence="2 3">
    <name type="scientific">Cordylochernes scorpioides</name>
    <dbReference type="NCBI Taxonomy" id="51811"/>
    <lineage>
        <taxon>Eukaryota</taxon>
        <taxon>Metazoa</taxon>
        <taxon>Ecdysozoa</taxon>
        <taxon>Arthropoda</taxon>
        <taxon>Chelicerata</taxon>
        <taxon>Arachnida</taxon>
        <taxon>Pseudoscorpiones</taxon>
        <taxon>Cheliferoidea</taxon>
        <taxon>Chernetidae</taxon>
        <taxon>Cordylochernes</taxon>
    </lineage>
</organism>
<feature type="transmembrane region" description="Helical" evidence="1">
    <location>
        <begin position="296"/>
        <end position="315"/>
    </location>
</feature>
<dbReference type="Proteomes" id="UP001235939">
    <property type="component" value="Chromosome 01"/>
</dbReference>
<dbReference type="InterPro" id="IPR019396">
    <property type="entry name" value="TM_Fragile-X-F-assoc"/>
</dbReference>
<dbReference type="PANTHER" id="PTHR13568">
    <property type="entry name" value="FAM11A, B PROTEIN"/>
    <property type="match status" value="1"/>
</dbReference>
<feature type="transmembrane region" description="Helical" evidence="1">
    <location>
        <begin position="51"/>
        <end position="77"/>
    </location>
</feature>
<accession>A0ABY6JV78</accession>
<name>A0ABY6JV78_9ARAC</name>
<keyword evidence="1" id="KW-1133">Transmembrane helix</keyword>
<keyword evidence="3" id="KW-1185">Reference proteome</keyword>
<dbReference type="Pfam" id="PF10269">
    <property type="entry name" value="Tmemb_185A"/>
    <property type="match status" value="1"/>
</dbReference>
<feature type="transmembrane region" description="Helical" evidence="1">
    <location>
        <begin position="122"/>
        <end position="145"/>
    </location>
</feature>
<feature type="transmembrane region" description="Helical" evidence="1">
    <location>
        <begin position="89"/>
        <end position="110"/>
    </location>
</feature>
<feature type="transmembrane region" description="Helical" evidence="1">
    <location>
        <begin position="189"/>
        <end position="211"/>
    </location>
</feature>
<feature type="transmembrane region" description="Helical" evidence="1">
    <location>
        <begin position="262"/>
        <end position="284"/>
    </location>
</feature>
<keyword evidence="1" id="KW-0812">Transmembrane</keyword>
<feature type="transmembrane region" description="Helical" evidence="1">
    <location>
        <begin position="12"/>
        <end position="39"/>
    </location>
</feature>
<dbReference type="EMBL" id="CP092863">
    <property type="protein sequence ID" value="UYV60379.1"/>
    <property type="molecule type" value="Genomic_DNA"/>
</dbReference>
<reference evidence="2 3" key="1">
    <citation type="submission" date="2022-01" db="EMBL/GenBank/DDBJ databases">
        <title>A chromosomal length assembly of Cordylochernes scorpioides.</title>
        <authorList>
            <person name="Zeh D."/>
            <person name="Zeh J."/>
        </authorList>
    </citation>
    <scope>NUCLEOTIDE SEQUENCE [LARGE SCALE GENOMIC DNA]</scope>
    <source>
        <strain evidence="2">IN4F17</strain>
        <tissue evidence="2">Whole Body</tissue>
    </source>
</reference>
<keyword evidence="1" id="KW-0472">Membrane</keyword>
<sequence>MSPSTSILSWRFYYIYSIKVCGCSKFVVYVCLWLFTLLLTLRLDGIITWSYWAVFLPLWFWKTLMIAGALGGSYVWWRHPQFRVEGEGYVHYKAMMSTLALQFLLMLFEILVCDKLQNHTHLWILVFTPLIFVSIISVAICIWAVKHDRSCEPGMGWLNANLGQRPTYGLLAASWIPAIVFGNRLYSALLFATMMEFFCSVNVLQFIFLALRLDGFILWNWVVVFVPLWIVMCLAIMGVLYAVIFATILLKTPEVSHEQRRTSLHSAVSYSLIVVPLLVFLVLLSNKLDSDSRLSYTAVAIPLHFTFAVLVLLSFGSKGCNHWWFGVRKDFCQFSLGICPLLQEYGNISYSLHSDEPEPLPKPPPRKAGGGCLRPECRPVVPALQIDVPD</sequence>
<dbReference type="PANTHER" id="PTHR13568:SF6">
    <property type="entry name" value="TRANSMEMBRANE PROTEIN 185A"/>
    <property type="match status" value="1"/>
</dbReference>